<reference evidence="3" key="1">
    <citation type="submission" date="2016-10" db="EMBL/GenBank/DDBJ databases">
        <authorList>
            <person name="Varghese N."/>
            <person name="Submissions S."/>
        </authorList>
    </citation>
    <scope>NUCLEOTIDE SEQUENCE [LARGE SCALE GENOMIC DNA]</scope>
    <source>
        <strain evidence="3">CGMCC 1.10683</strain>
    </source>
</reference>
<proteinExistence type="predicted"/>
<evidence type="ECO:0000313" key="2">
    <source>
        <dbReference type="EMBL" id="SFS80953.1"/>
    </source>
</evidence>
<keyword evidence="3" id="KW-1185">Reference proteome</keyword>
<keyword evidence="1" id="KW-1133">Transmembrane helix</keyword>
<dbReference type="Proteomes" id="UP000198788">
    <property type="component" value="Unassembled WGS sequence"/>
</dbReference>
<protein>
    <submittedName>
        <fullName evidence="2">Uncharacterized protein</fullName>
    </submittedName>
</protein>
<accession>A0A1I6SVS4</accession>
<organism evidence="2 3">
    <name type="scientific">Brevundimonas viscosa</name>
    <dbReference type="NCBI Taxonomy" id="871741"/>
    <lineage>
        <taxon>Bacteria</taxon>
        <taxon>Pseudomonadati</taxon>
        <taxon>Pseudomonadota</taxon>
        <taxon>Alphaproteobacteria</taxon>
        <taxon>Caulobacterales</taxon>
        <taxon>Caulobacteraceae</taxon>
        <taxon>Brevundimonas</taxon>
    </lineage>
</organism>
<gene>
    <name evidence="2" type="ORF">SAMN05192570_2717</name>
</gene>
<keyword evidence="1" id="KW-0472">Membrane</keyword>
<sequence length="33" mass="3406">MLLKFAVQCAIGFAAFAAIVWLGLIMLLAAAAP</sequence>
<dbReference type="EMBL" id="FOZV01000006">
    <property type="protein sequence ID" value="SFS80953.1"/>
    <property type="molecule type" value="Genomic_DNA"/>
</dbReference>
<name>A0A1I6SVS4_9CAUL</name>
<evidence type="ECO:0000256" key="1">
    <source>
        <dbReference type="SAM" id="Phobius"/>
    </source>
</evidence>
<evidence type="ECO:0000313" key="3">
    <source>
        <dbReference type="Proteomes" id="UP000198788"/>
    </source>
</evidence>
<dbReference type="AlphaFoldDB" id="A0A1I6SVS4"/>
<feature type="transmembrane region" description="Helical" evidence="1">
    <location>
        <begin position="12"/>
        <end position="32"/>
    </location>
</feature>
<keyword evidence="1" id="KW-0812">Transmembrane</keyword>